<reference evidence="2" key="1">
    <citation type="submission" date="2023-07" db="EMBL/GenBank/DDBJ databases">
        <title>Chromosome-level genome assembly of Artemia franciscana.</title>
        <authorList>
            <person name="Jo E."/>
        </authorList>
    </citation>
    <scope>NUCLEOTIDE SEQUENCE</scope>
    <source>
        <tissue evidence="2">Whole body</tissue>
    </source>
</reference>
<keyword evidence="3" id="KW-1185">Reference proteome</keyword>
<evidence type="ECO:0000313" key="3">
    <source>
        <dbReference type="Proteomes" id="UP001187531"/>
    </source>
</evidence>
<evidence type="ECO:0000313" key="2">
    <source>
        <dbReference type="EMBL" id="KAK2710734.1"/>
    </source>
</evidence>
<organism evidence="2 3">
    <name type="scientific">Artemia franciscana</name>
    <name type="common">Brine shrimp</name>
    <name type="synonym">Artemia sanfranciscana</name>
    <dbReference type="NCBI Taxonomy" id="6661"/>
    <lineage>
        <taxon>Eukaryota</taxon>
        <taxon>Metazoa</taxon>
        <taxon>Ecdysozoa</taxon>
        <taxon>Arthropoda</taxon>
        <taxon>Crustacea</taxon>
        <taxon>Branchiopoda</taxon>
        <taxon>Anostraca</taxon>
        <taxon>Artemiidae</taxon>
        <taxon>Artemia</taxon>
    </lineage>
</organism>
<protein>
    <submittedName>
        <fullName evidence="2">Uncharacterized protein</fullName>
    </submittedName>
</protein>
<accession>A0AA88HI50</accession>
<feature type="region of interest" description="Disordered" evidence="1">
    <location>
        <begin position="55"/>
        <end position="74"/>
    </location>
</feature>
<dbReference type="AlphaFoldDB" id="A0AA88HI50"/>
<dbReference type="EMBL" id="JAVRJZ010000016">
    <property type="protein sequence ID" value="KAK2710734.1"/>
    <property type="molecule type" value="Genomic_DNA"/>
</dbReference>
<sequence length="125" mass="13703">MEGNRRVLDAKCEGGENRHQARAESKEGSSRESCQAGNKRACFVCDMSRFAKNCPREKHETEDSRQGFLAESPERPDYQELAGAAVVFYGKVDGRYVKILLDSGGADNAVLHSVGTRRIVVLVGA</sequence>
<feature type="compositionally biased region" description="Basic and acidic residues" evidence="1">
    <location>
        <begin position="1"/>
        <end position="30"/>
    </location>
</feature>
<comment type="caution">
    <text evidence="2">The sequence shown here is derived from an EMBL/GenBank/DDBJ whole genome shotgun (WGS) entry which is preliminary data.</text>
</comment>
<gene>
    <name evidence="2" type="ORF">QYM36_012042</name>
</gene>
<proteinExistence type="predicted"/>
<dbReference type="Proteomes" id="UP001187531">
    <property type="component" value="Unassembled WGS sequence"/>
</dbReference>
<name>A0AA88HI50_ARTSF</name>
<feature type="compositionally biased region" description="Basic and acidic residues" evidence="1">
    <location>
        <begin position="55"/>
        <end position="65"/>
    </location>
</feature>
<evidence type="ECO:0000256" key="1">
    <source>
        <dbReference type="SAM" id="MobiDB-lite"/>
    </source>
</evidence>
<feature type="region of interest" description="Disordered" evidence="1">
    <location>
        <begin position="1"/>
        <end position="37"/>
    </location>
</feature>